<name>A0A7J8WTX7_GOSAI</name>
<evidence type="ECO:0000313" key="2">
    <source>
        <dbReference type="Proteomes" id="UP000593577"/>
    </source>
</evidence>
<protein>
    <submittedName>
        <fullName evidence="1">Uncharacterized protein</fullName>
    </submittedName>
</protein>
<evidence type="ECO:0000313" key="1">
    <source>
        <dbReference type="EMBL" id="MBA0678485.1"/>
    </source>
</evidence>
<proteinExistence type="predicted"/>
<organism evidence="1 2">
    <name type="scientific">Gossypium aridum</name>
    <name type="common">American cotton</name>
    <name type="synonym">Erioxylum aridum</name>
    <dbReference type="NCBI Taxonomy" id="34290"/>
    <lineage>
        <taxon>Eukaryota</taxon>
        <taxon>Viridiplantae</taxon>
        <taxon>Streptophyta</taxon>
        <taxon>Embryophyta</taxon>
        <taxon>Tracheophyta</taxon>
        <taxon>Spermatophyta</taxon>
        <taxon>Magnoliopsida</taxon>
        <taxon>eudicotyledons</taxon>
        <taxon>Gunneridae</taxon>
        <taxon>Pentapetalae</taxon>
        <taxon>rosids</taxon>
        <taxon>malvids</taxon>
        <taxon>Malvales</taxon>
        <taxon>Malvaceae</taxon>
        <taxon>Malvoideae</taxon>
        <taxon>Gossypium</taxon>
    </lineage>
</organism>
<gene>
    <name evidence="1" type="ORF">Goari_019828</name>
</gene>
<dbReference type="Proteomes" id="UP000593577">
    <property type="component" value="Unassembled WGS sequence"/>
</dbReference>
<reference evidence="1 2" key="1">
    <citation type="journal article" date="2019" name="Genome Biol. Evol.">
        <title>Insights into the evolution of the New World diploid cottons (Gossypium, subgenus Houzingenia) based on genome sequencing.</title>
        <authorList>
            <person name="Grover C.E."/>
            <person name="Arick M.A. 2nd"/>
            <person name="Thrash A."/>
            <person name="Conover J.L."/>
            <person name="Sanders W.S."/>
            <person name="Peterson D.G."/>
            <person name="Frelichowski J.E."/>
            <person name="Scheffler J.A."/>
            <person name="Scheffler B.E."/>
            <person name="Wendel J.F."/>
        </authorList>
    </citation>
    <scope>NUCLEOTIDE SEQUENCE [LARGE SCALE GENOMIC DNA]</scope>
    <source>
        <strain evidence="1">185</strain>
        <tissue evidence="1">Leaf</tissue>
    </source>
</reference>
<dbReference type="EMBL" id="JABFAA010000003">
    <property type="protein sequence ID" value="MBA0678485.1"/>
    <property type="molecule type" value="Genomic_DNA"/>
</dbReference>
<sequence length="30" mass="3150">ECTITLEVVALQLSLLVDGSVVTKVMCIGD</sequence>
<comment type="caution">
    <text evidence="1">The sequence shown here is derived from an EMBL/GenBank/DDBJ whole genome shotgun (WGS) entry which is preliminary data.</text>
</comment>
<feature type="non-terminal residue" evidence="1">
    <location>
        <position position="1"/>
    </location>
</feature>
<accession>A0A7J8WTX7</accession>
<dbReference type="AlphaFoldDB" id="A0A7J8WTX7"/>
<keyword evidence="2" id="KW-1185">Reference proteome</keyword>